<protein>
    <submittedName>
        <fullName evidence="1">Uncharacterized protein</fullName>
    </submittedName>
</protein>
<dbReference type="EMBL" id="DS989871">
    <property type="protein sequence ID" value="EDX71580.1"/>
    <property type="molecule type" value="Genomic_DNA"/>
</dbReference>
<reference evidence="1 2" key="1">
    <citation type="submission" date="2008-07" db="EMBL/GenBank/DDBJ databases">
        <authorList>
            <person name="Tandeau de Marsac N."/>
            <person name="Ferriera S."/>
            <person name="Johnson J."/>
            <person name="Kravitz S."/>
            <person name="Beeson K."/>
            <person name="Sutton G."/>
            <person name="Rogers Y.-H."/>
            <person name="Friedman R."/>
            <person name="Frazier M."/>
            <person name="Venter J.C."/>
        </authorList>
    </citation>
    <scope>NUCLEOTIDE SEQUENCE [LARGE SCALE GENOMIC DNA]</scope>
    <source>
        <strain evidence="1 2">PCC 7420</strain>
    </source>
</reference>
<sequence>MHSQKSLNRIMNAIALPQQPTTSTQHPDKLSCISIGY</sequence>
<accession>B4W2F5</accession>
<name>B4W2F5_9CYAN</name>
<keyword evidence="2" id="KW-1185">Reference proteome</keyword>
<evidence type="ECO:0000313" key="1">
    <source>
        <dbReference type="EMBL" id="EDX71580.1"/>
    </source>
</evidence>
<dbReference type="STRING" id="118168.MC7420_5205"/>
<proteinExistence type="predicted"/>
<gene>
    <name evidence="1" type="ORF">MC7420_5205</name>
</gene>
<evidence type="ECO:0000313" key="2">
    <source>
        <dbReference type="Proteomes" id="UP000003835"/>
    </source>
</evidence>
<dbReference type="HOGENOM" id="CLU_3342511_0_0_3"/>
<organism evidence="1 2">
    <name type="scientific">Coleofasciculus chthonoplastes PCC 7420</name>
    <dbReference type="NCBI Taxonomy" id="118168"/>
    <lineage>
        <taxon>Bacteria</taxon>
        <taxon>Bacillati</taxon>
        <taxon>Cyanobacteriota</taxon>
        <taxon>Cyanophyceae</taxon>
        <taxon>Coleofasciculales</taxon>
        <taxon>Coleofasciculaceae</taxon>
        <taxon>Coleofasciculus</taxon>
    </lineage>
</organism>
<dbReference type="Proteomes" id="UP000003835">
    <property type="component" value="Unassembled WGS sequence"/>
</dbReference>
<dbReference type="AlphaFoldDB" id="B4W2F5"/>